<reference evidence="5 6" key="1">
    <citation type="submission" date="2023-07" db="EMBL/GenBank/DDBJ databases">
        <title>Comparative genomics of wheat-associated soil bacteria to identify genetic determinants of phenazine resistance.</title>
        <authorList>
            <person name="Mouncey N."/>
        </authorList>
    </citation>
    <scope>NUCLEOTIDE SEQUENCE [LARGE SCALE GENOMIC DNA]</scope>
    <source>
        <strain evidence="5 6">B2I6</strain>
    </source>
</reference>
<dbReference type="Proteomes" id="UP001230654">
    <property type="component" value="Unassembled WGS sequence"/>
</dbReference>
<evidence type="ECO:0000313" key="6">
    <source>
        <dbReference type="Proteomes" id="UP001230654"/>
    </source>
</evidence>
<dbReference type="InterPro" id="IPR000524">
    <property type="entry name" value="Tscrpt_reg_HTH_GntR"/>
</dbReference>
<dbReference type="EMBL" id="JAUSWV010000002">
    <property type="protein sequence ID" value="MDQ0581147.1"/>
    <property type="molecule type" value="Genomic_DNA"/>
</dbReference>
<dbReference type="Gene3D" id="1.10.10.10">
    <property type="entry name" value="Winged helix-like DNA-binding domain superfamily/Winged helix DNA-binding domain"/>
    <property type="match status" value="1"/>
</dbReference>
<dbReference type="PANTHER" id="PTHR44846">
    <property type="entry name" value="MANNOSYL-D-GLYCERATE TRANSPORT/METABOLISM SYSTEM REPRESSOR MNGR-RELATED"/>
    <property type="match status" value="1"/>
</dbReference>
<evidence type="ECO:0000313" key="5">
    <source>
        <dbReference type="EMBL" id="MDQ0581147.1"/>
    </source>
</evidence>
<dbReference type="InterPro" id="IPR050679">
    <property type="entry name" value="Bact_HTH_transcr_reg"/>
</dbReference>
<dbReference type="SMART" id="SM00345">
    <property type="entry name" value="HTH_GNTR"/>
    <property type="match status" value="1"/>
</dbReference>
<organism evidence="5 6">
    <name type="scientific">Streptomyces rishiriensis</name>
    <dbReference type="NCBI Taxonomy" id="68264"/>
    <lineage>
        <taxon>Bacteria</taxon>
        <taxon>Bacillati</taxon>
        <taxon>Actinomycetota</taxon>
        <taxon>Actinomycetes</taxon>
        <taxon>Kitasatosporales</taxon>
        <taxon>Streptomycetaceae</taxon>
        <taxon>Streptomyces</taxon>
    </lineage>
</organism>
<sequence length="93" mass="10281">MVASYGRRVDKISPDSPQYVYEQLAAIIERKIRSGDYPPGTRLPGELTMTHEHKVGPGTVRRALDILRDRGLVVTVRARGSFVSDPLPPAPEV</sequence>
<comment type="caution">
    <text evidence="5">The sequence shown here is derived from an EMBL/GenBank/DDBJ whole genome shotgun (WGS) entry which is preliminary data.</text>
</comment>
<dbReference type="InterPro" id="IPR036390">
    <property type="entry name" value="WH_DNA-bd_sf"/>
</dbReference>
<dbReference type="SUPFAM" id="SSF46785">
    <property type="entry name" value="Winged helix' DNA-binding domain"/>
    <property type="match status" value="1"/>
</dbReference>
<keyword evidence="3" id="KW-0804">Transcription</keyword>
<keyword evidence="6" id="KW-1185">Reference proteome</keyword>
<dbReference type="PROSITE" id="PS50949">
    <property type="entry name" value="HTH_GNTR"/>
    <property type="match status" value="1"/>
</dbReference>
<evidence type="ECO:0000256" key="2">
    <source>
        <dbReference type="ARBA" id="ARBA00023125"/>
    </source>
</evidence>
<protein>
    <submittedName>
        <fullName evidence="5">GntR family transcriptional regulator</fullName>
    </submittedName>
</protein>
<feature type="domain" description="HTH gntR-type" evidence="4">
    <location>
        <begin position="18"/>
        <end position="86"/>
    </location>
</feature>
<keyword evidence="1" id="KW-0805">Transcription regulation</keyword>
<evidence type="ECO:0000256" key="3">
    <source>
        <dbReference type="ARBA" id="ARBA00023163"/>
    </source>
</evidence>
<dbReference type="InterPro" id="IPR036388">
    <property type="entry name" value="WH-like_DNA-bd_sf"/>
</dbReference>
<name>A0ABU0NPS0_STRRH</name>
<proteinExistence type="predicted"/>
<gene>
    <name evidence="5" type="ORF">QF030_003325</name>
</gene>
<dbReference type="CDD" id="cd07377">
    <property type="entry name" value="WHTH_GntR"/>
    <property type="match status" value="1"/>
</dbReference>
<evidence type="ECO:0000256" key="1">
    <source>
        <dbReference type="ARBA" id="ARBA00023015"/>
    </source>
</evidence>
<keyword evidence="2" id="KW-0238">DNA-binding</keyword>
<dbReference type="Pfam" id="PF00392">
    <property type="entry name" value="GntR"/>
    <property type="match status" value="1"/>
</dbReference>
<evidence type="ECO:0000259" key="4">
    <source>
        <dbReference type="PROSITE" id="PS50949"/>
    </source>
</evidence>
<accession>A0ABU0NPS0</accession>